<gene>
    <name evidence="1" type="ORF">ESA94_07370</name>
</gene>
<accession>A0A4Q1CNU3</accession>
<dbReference type="Proteomes" id="UP000290204">
    <property type="component" value="Unassembled WGS sequence"/>
</dbReference>
<evidence type="ECO:0000313" key="1">
    <source>
        <dbReference type="EMBL" id="RXK62808.1"/>
    </source>
</evidence>
<dbReference type="RefSeq" id="WP_129130178.1">
    <property type="nucleotide sequence ID" value="NZ_SDHW01000001.1"/>
</dbReference>
<name>A0A4Q1CNU3_9BACT</name>
<evidence type="ECO:0000313" key="2">
    <source>
        <dbReference type="Proteomes" id="UP000290204"/>
    </source>
</evidence>
<comment type="caution">
    <text evidence="1">The sequence shown here is derived from an EMBL/GenBank/DDBJ whole genome shotgun (WGS) entry which is preliminary data.</text>
</comment>
<protein>
    <submittedName>
        <fullName evidence="1">Uncharacterized protein</fullName>
    </submittedName>
</protein>
<dbReference type="OrthoDB" id="661524at2"/>
<organism evidence="1 2">
    <name type="scientific">Lacibacter luteus</name>
    <dbReference type="NCBI Taxonomy" id="2508719"/>
    <lineage>
        <taxon>Bacteria</taxon>
        <taxon>Pseudomonadati</taxon>
        <taxon>Bacteroidota</taxon>
        <taxon>Chitinophagia</taxon>
        <taxon>Chitinophagales</taxon>
        <taxon>Chitinophagaceae</taxon>
        <taxon>Lacibacter</taxon>
    </lineage>
</organism>
<dbReference type="EMBL" id="SDHW01000001">
    <property type="protein sequence ID" value="RXK62808.1"/>
    <property type="molecule type" value="Genomic_DNA"/>
</dbReference>
<reference evidence="1 2" key="1">
    <citation type="submission" date="2019-01" db="EMBL/GenBank/DDBJ databases">
        <title>Lacibacter sp. strain TTM-7.</title>
        <authorList>
            <person name="Chen W.-M."/>
        </authorList>
    </citation>
    <scope>NUCLEOTIDE SEQUENCE [LARGE SCALE GENOMIC DNA]</scope>
    <source>
        <strain evidence="1 2">TTM-7</strain>
    </source>
</reference>
<keyword evidence="2" id="KW-1185">Reference proteome</keyword>
<proteinExistence type="predicted"/>
<dbReference type="AlphaFoldDB" id="A0A4Q1CNU3"/>
<sequence>MQHELLQKTQNVSEIGRHIGLEAGEEMAKRFFDKHPEQAFVNILGKDLFLKALSQPGCEGIAIVPGYNAAGVRQAIIVAVDANKQPIYQYAVVSATGEITMEEALVGDDGTIDNSGWGSGK</sequence>